<comment type="caution">
    <text evidence="3">The sequence shown here is derived from an EMBL/GenBank/DDBJ whole genome shotgun (WGS) entry which is preliminary data.</text>
</comment>
<dbReference type="PANTHER" id="PTHR19136:SF86">
    <property type="entry name" value="ADENOSYLCOBINAMIDE-PHOSPHATE GUANYLYLTRANSFERASE"/>
    <property type="match status" value="1"/>
</dbReference>
<proteinExistence type="predicted"/>
<name>A0A833EAZ6_9EURY</name>
<keyword evidence="1 3" id="KW-0808">Transferase</keyword>
<dbReference type="InterPro" id="IPR053669">
    <property type="entry name" value="AdoCbi-P_Guanylyltransferase"/>
</dbReference>
<accession>A0A833EAZ6</accession>
<sequence length="200" mass="23224">MAGGRGSRLKAKVEKPLLPILKKPMIDYVIKALLDSRIERVYVAVSKYTGKTRDYISRKYRDERVKIIDTPGEGYIRDINYSMRYFSEPFMVVSCDIPTLTPEVVEEILEGYYTLKSRFRDLEALCVVVERERYLGNPTVVMGRYVPIGINILSPVEREQVERLYILRRPMLNVNTLEEREIAERIIRETGEVSNGIKTL</sequence>
<gene>
    <name evidence="3" type="ORF">EYH55_02640</name>
</gene>
<protein>
    <submittedName>
        <fullName evidence="3">Adenosylcobinamide-phosphate guanylyltransferase</fullName>
    </submittedName>
</protein>
<organism evidence="3 4">
    <name type="scientific">Methanothermococcus okinawensis</name>
    <dbReference type="NCBI Taxonomy" id="155863"/>
    <lineage>
        <taxon>Archaea</taxon>
        <taxon>Methanobacteriati</taxon>
        <taxon>Methanobacteriota</taxon>
        <taxon>Methanomada group</taxon>
        <taxon>Methanococci</taxon>
        <taxon>Methanococcales</taxon>
        <taxon>Methanococcaceae</taxon>
        <taxon>Methanothermococcus</taxon>
    </lineage>
</organism>
<dbReference type="EMBL" id="DQVW01000044">
    <property type="protein sequence ID" value="HIQ32360.1"/>
    <property type="molecule type" value="Genomic_DNA"/>
</dbReference>
<dbReference type="Pfam" id="PF12804">
    <property type="entry name" value="NTP_transf_3"/>
    <property type="match status" value="1"/>
</dbReference>
<evidence type="ECO:0000313" key="3">
    <source>
        <dbReference type="EMBL" id="HIQ32360.1"/>
    </source>
</evidence>
<dbReference type="SUPFAM" id="SSF53448">
    <property type="entry name" value="Nucleotide-diphospho-sugar transferases"/>
    <property type="match status" value="1"/>
</dbReference>
<dbReference type="AlphaFoldDB" id="A0A833EAZ6"/>
<dbReference type="Gene3D" id="3.90.550.10">
    <property type="entry name" value="Spore Coat Polysaccharide Biosynthesis Protein SpsA, Chain A"/>
    <property type="match status" value="1"/>
</dbReference>
<feature type="domain" description="MobA-like NTP transferase" evidence="2">
    <location>
        <begin position="1"/>
        <end position="139"/>
    </location>
</feature>
<dbReference type="GO" id="GO:0016779">
    <property type="term" value="F:nucleotidyltransferase activity"/>
    <property type="evidence" value="ECO:0007669"/>
    <property type="project" value="UniProtKB-KW"/>
</dbReference>
<dbReference type="InterPro" id="IPR029044">
    <property type="entry name" value="Nucleotide-diphossugar_trans"/>
</dbReference>
<evidence type="ECO:0000259" key="2">
    <source>
        <dbReference type="Pfam" id="PF12804"/>
    </source>
</evidence>
<dbReference type="Proteomes" id="UP000623215">
    <property type="component" value="Unassembled WGS sequence"/>
</dbReference>
<dbReference type="PANTHER" id="PTHR19136">
    <property type="entry name" value="MOLYBDENUM COFACTOR GUANYLYLTRANSFERASE"/>
    <property type="match status" value="1"/>
</dbReference>
<evidence type="ECO:0000256" key="1">
    <source>
        <dbReference type="ARBA" id="ARBA00022679"/>
    </source>
</evidence>
<keyword evidence="3" id="KW-0548">Nucleotidyltransferase</keyword>
<dbReference type="InterPro" id="IPR025877">
    <property type="entry name" value="MobA-like_NTP_Trfase"/>
</dbReference>
<evidence type="ECO:0000313" key="4">
    <source>
        <dbReference type="Proteomes" id="UP000623215"/>
    </source>
</evidence>
<reference evidence="3" key="1">
    <citation type="journal article" date="2020" name="ISME J.">
        <title>Gammaproteobacteria mediating utilization of methyl-, sulfur- and petroleum organic compounds in deep ocean hydrothermal plumes.</title>
        <authorList>
            <person name="Zhou Z."/>
            <person name="Liu Y."/>
            <person name="Pan J."/>
            <person name="Cron B.R."/>
            <person name="Toner B.M."/>
            <person name="Anantharaman K."/>
            <person name="Breier J.A."/>
            <person name="Dick G.J."/>
            <person name="Li M."/>
        </authorList>
    </citation>
    <scope>NUCLEOTIDE SEQUENCE</scope>
    <source>
        <strain evidence="3">SZUA-1534</strain>
    </source>
</reference>
<dbReference type="NCBIfam" id="NF045495">
    <property type="entry name" value="AdoCbiPCobY_Meth"/>
    <property type="match status" value="1"/>
</dbReference>